<evidence type="ECO:0000313" key="2">
    <source>
        <dbReference type="Proteomes" id="UP000595074"/>
    </source>
</evidence>
<reference evidence="1 2" key="1">
    <citation type="submission" date="2020-10" db="EMBL/GenBank/DDBJ databases">
        <title>The genome of sulfurovum sp.</title>
        <authorList>
            <person name="Xie S."/>
            <person name="Shao Z."/>
            <person name="Jiang L."/>
        </authorList>
    </citation>
    <scope>NUCLEOTIDE SEQUENCE [LARGE SCALE GENOMIC DNA]</scope>
    <source>
        <strain evidence="1 2">ST-419</strain>
    </source>
</reference>
<proteinExistence type="predicted"/>
<dbReference type="KEGG" id="sinu:IMZ28_00955"/>
<organism evidence="1 2">
    <name type="scientific">Sulfurovum indicum</name>
    <dbReference type="NCBI Taxonomy" id="2779528"/>
    <lineage>
        <taxon>Bacteria</taxon>
        <taxon>Pseudomonadati</taxon>
        <taxon>Campylobacterota</taxon>
        <taxon>Epsilonproteobacteria</taxon>
        <taxon>Campylobacterales</taxon>
        <taxon>Sulfurovaceae</taxon>
        <taxon>Sulfurovum</taxon>
    </lineage>
</organism>
<dbReference type="Proteomes" id="UP000595074">
    <property type="component" value="Chromosome"/>
</dbReference>
<keyword evidence="2" id="KW-1185">Reference proteome</keyword>
<dbReference type="AlphaFoldDB" id="A0A7M1S438"/>
<protein>
    <submittedName>
        <fullName evidence="1">Uncharacterized protein</fullName>
    </submittedName>
</protein>
<evidence type="ECO:0000313" key="1">
    <source>
        <dbReference type="EMBL" id="QOR62086.1"/>
    </source>
</evidence>
<accession>A0A7M1S438</accession>
<dbReference type="EMBL" id="CP063164">
    <property type="protein sequence ID" value="QOR62086.1"/>
    <property type="molecule type" value="Genomic_DNA"/>
</dbReference>
<gene>
    <name evidence="1" type="ORF">IMZ28_00955</name>
</gene>
<sequence>MEKEMIISEKKLEKLAKRLSKEFGIGMDEAYELIYEEWELVEELFAVHKKAKTVKEHLVRRMNELYRIA</sequence>
<dbReference type="RefSeq" id="WP_197548787.1">
    <property type="nucleotide sequence ID" value="NZ_CP063164.1"/>
</dbReference>
<name>A0A7M1S438_9BACT</name>